<feature type="domain" description="Trichome birefringence-like N-terminal" evidence="19">
    <location>
        <begin position="472"/>
        <end position="524"/>
    </location>
</feature>
<evidence type="ECO:0000256" key="4">
    <source>
        <dbReference type="ARBA" id="ARBA00005070"/>
    </source>
</evidence>
<dbReference type="InterPro" id="IPR012847">
    <property type="entry name" value="Sucrose_phosphatase_pln/cyn"/>
</dbReference>
<dbReference type="InterPro" id="IPR051518">
    <property type="entry name" value="Sucrose_Phosphatase"/>
</dbReference>
<comment type="subunit">
    <text evidence="7">Homodimer.</text>
</comment>
<dbReference type="GO" id="GO:0050307">
    <property type="term" value="F:sucrose-phosphate phosphatase activity"/>
    <property type="evidence" value="ECO:0007669"/>
    <property type="project" value="UniProtKB-EC"/>
</dbReference>
<dbReference type="InterPro" id="IPR006379">
    <property type="entry name" value="HAD-SF_hydro_IIB"/>
</dbReference>
<evidence type="ECO:0000259" key="17">
    <source>
        <dbReference type="Pfam" id="PF08472"/>
    </source>
</evidence>
<dbReference type="SFLD" id="SFLDG01140">
    <property type="entry name" value="C2.B:_Phosphomannomutase_and_P"/>
    <property type="match status" value="1"/>
</dbReference>
<comment type="cofactor">
    <cofactor evidence="1">
        <name>Mg(2+)</name>
        <dbReference type="ChEBI" id="CHEBI:18420"/>
    </cofactor>
</comment>
<evidence type="ECO:0000256" key="9">
    <source>
        <dbReference type="ARBA" id="ARBA00022692"/>
    </source>
</evidence>
<comment type="subcellular location">
    <subcellularLocation>
        <location evidence="3">Membrane</location>
        <topology evidence="3">Single-pass membrane protein</topology>
    </subcellularLocation>
</comment>
<reference evidence="20 21" key="1">
    <citation type="submission" date="2020-12" db="EMBL/GenBank/DDBJ databases">
        <title>Concerted genomic and epigenomic changes stabilize Arabidopsis allopolyploids.</title>
        <authorList>
            <person name="Chen Z."/>
        </authorList>
    </citation>
    <scope>NUCLEOTIDE SEQUENCE [LARGE SCALE GENOMIC DNA]</scope>
    <source>
        <strain evidence="20">Allo738</strain>
        <tissue evidence="20">Leaf</tissue>
    </source>
</reference>
<protein>
    <recommendedName>
        <fullName evidence="8">sucrose-phosphate phosphatase</fullName>
        <ecNumber evidence="8">3.1.3.24</ecNumber>
    </recommendedName>
</protein>
<evidence type="ECO:0000256" key="7">
    <source>
        <dbReference type="ARBA" id="ARBA00011738"/>
    </source>
</evidence>
<feature type="domain" description="Sucrose phosphatase-like" evidence="16">
    <location>
        <begin position="9"/>
        <end position="261"/>
    </location>
</feature>
<dbReference type="PANTHER" id="PTHR46521">
    <property type="entry name" value="SUCROSE-PHOSPHATASE 2-RELATED"/>
    <property type="match status" value="1"/>
</dbReference>
<dbReference type="GO" id="GO:0016020">
    <property type="term" value="C:membrane"/>
    <property type="evidence" value="ECO:0007669"/>
    <property type="project" value="UniProtKB-SubCell"/>
</dbReference>
<keyword evidence="13" id="KW-1133">Transmembrane helix</keyword>
<comment type="pathway">
    <text evidence="4">Glycan biosynthesis; sucrose biosynthesis; sucrose from D-fructose 6-phosphate and UDP-alpha-D-glucose: step 2/2.</text>
</comment>
<dbReference type="NCBIfam" id="TIGR01485">
    <property type="entry name" value="SPP_plant-cyano"/>
    <property type="match status" value="1"/>
</dbReference>
<evidence type="ECO:0000313" key="21">
    <source>
        <dbReference type="Proteomes" id="UP000694240"/>
    </source>
</evidence>
<evidence type="ECO:0000256" key="2">
    <source>
        <dbReference type="ARBA" id="ARBA00003645"/>
    </source>
</evidence>
<feature type="domain" description="Trichome birefringence-like C-terminal" evidence="18">
    <location>
        <begin position="525"/>
        <end position="794"/>
    </location>
</feature>
<keyword evidence="12" id="KW-0735">Signal-anchor</keyword>
<comment type="similarity">
    <text evidence="5">Belongs to the sucrose phosphatase family.</text>
</comment>
<dbReference type="SFLD" id="SFLDG01141">
    <property type="entry name" value="C2.B.1:_Sucrose_Phosphatase_Li"/>
    <property type="match status" value="1"/>
</dbReference>
<dbReference type="Pfam" id="PF14416">
    <property type="entry name" value="PMR5N"/>
    <property type="match status" value="1"/>
</dbReference>
<dbReference type="GO" id="GO:0016740">
    <property type="term" value="F:transferase activity"/>
    <property type="evidence" value="ECO:0007669"/>
    <property type="project" value="InterPro"/>
</dbReference>
<dbReference type="GO" id="GO:0005986">
    <property type="term" value="P:sucrose biosynthetic process"/>
    <property type="evidence" value="ECO:0007669"/>
    <property type="project" value="InterPro"/>
</dbReference>
<keyword evidence="9" id="KW-0812">Transmembrane</keyword>
<dbReference type="InterPro" id="IPR025846">
    <property type="entry name" value="TBL_N"/>
</dbReference>
<dbReference type="Proteomes" id="UP000694240">
    <property type="component" value="Chromosome 10"/>
</dbReference>
<evidence type="ECO:0000256" key="12">
    <source>
        <dbReference type="ARBA" id="ARBA00022968"/>
    </source>
</evidence>
<dbReference type="NCBIfam" id="TIGR01482">
    <property type="entry name" value="SPP-subfamily"/>
    <property type="match status" value="1"/>
</dbReference>
<evidence type="ECO:0000256" key="3">
    <source>
        <dbReference type="ARBA" id="ARBA00004167"/>
    </source>
</evidence>
<evidence type="ECO:0000256" key="13">
    <source>
        <dbReference type="ARBA" id="ARBA00022989"/>
    </source>
</evidence>
<evidence type="ECO:0000256" key="6">
    <source>
        <dbReference type="ARBA" id="ARBA00007727"/>
    </source>
</evidence>
<dbReference type="PANTHER" id="PTHR46521:SF8">
    <property type="entry name" value="SUCROSE-PHOSPHATASE 3A-RELATED"/>
    <property type="match status" value="1"/>
</dbReference>
<dbReference type="InterPro" id="IPR026057">
    <property type="entry name" value="TBL_C"/>
</dbReference>
<evidence type="ECO:0000259" key="19">
    <source>
        <dbReference type="Pfam" id="PF14416"/>
    </source>
</evidence>
<keyword evidence="21" id="KW-1185">Reference proteome</keyword>
<dbReference type="Pfam" id="PF13839">
    <property type="entry name" value="PC-Esterase"/>
    <property type="match status" value="1"/>
</dbReference>
<organism evidence="20 21">
    <name type="scientific">Arabidopsis thaliana x Arabidopsis arenosa</name>
    <dbReference type="NCBI Taxonomy" id="1240361"/>
    <lineage>
        <taxon>Eukaryota</taxon>
        <taxon>Viridiplantae</taxon>
        <taxon>Streptophyta</taxon>
        <taxon>Embryophyta</taxon>
        <taxon>Tracheophyta</taxon>
        <taxon>Spermatophyta</taxon>
        <taxon>Magnoliopsida</taxon>
        <taxon>eudicotyledons</taxon>
        <taxon>Gunneridae</taxon>
        <taxon>Pentapetalae</taxon>
        <taxon>rosids</taxon>
        <taxon>malvids</taxon>
        <taxon>Brassicales</taxon>
        <taxon>Brassicaceae</taxon>
        <taxon>Camelineae</taxon>
        <taxon>Arabidopsis</taxon>
    </lineage>
</organism>
<dbReference type="SFLD" id="SFLDF00043">
    <property type="entry name" value="sucrose-phosphatase"/>
    <property type="match status" value="1"/>
</dbReference>
<sequence>MDRLEGPPRLILVADLDCTLVDHDDPENTDLLRFNALWEAHYRHDSLLIYCTGRSFSSYMSLRKKRPLLTPDIAVTSVGSEIVYSGESTVSDVVWTARLDYKWNREIVVEETSNFPKLEPQPDKSQEEHKVSFFVEREDAVEIMKVLPGILEERGVDVKLVYSNGYAFDVLPRGAGKQGALTYLLDKLDIEGNQPSNTLVCGDSGNDAELFNIAQVYGVMVSNSHEELLQWHEENAKDNPKIFHASERCGAGIIEAIQRFNLGPSVSPRDVLDAENILAESLNPAHEVVQFYLIYERWRCGEVEKSDKYLQNLKSLSSPLGIFVHPSGVEKPIHEWIDDMEHLHGDGKEKKFRIWLDNVSSSHISSDTWLAKFDKHELSEGKVRSCSTKVLLSYKEEKQRLTWMHIHQSWLDISSHTAQFPSQMATSNTRVLFLSLCLLLSKVALSQFDELWLVGDDDPLNALQTRRERRGERCDYSVGKWMYDETYPLYDSSCPYLSSALSCQRNGRPDSYYQKWRWIPKGCSLPRFDALKFLGKMRGKRIMLVGDSIMRNQWESLVCLVQSVIPTHRKKLTYNGPTMSFHSLDFETSIEFCWAPLLVELKRGVDRKRVLHLDSIEDNARYWRGVDVLVFDSAHWWTHSQKWSSWDYYMDGNKIFKAMDPMVAYERGLTTGAKWVEINLDPSKTKVIFRTVSPRESGQMCYNQKHPLPSLSSSTKPHVPQQSRVLNKVLSKMKYRVYLHDITTMSAYRRDGHPSVFKRAMHEEEKHHRTTGPSSDCSHWCLPGVPDIWNEMLSSIILTNVV</sequence>
<dbReference type="InterPro" id="IPR013679">
    <property type="entry name" value="SPP_C"/>
</dbReference>
<comment type="caution">
    <text evidence="20">The sequence shown here is derived from an EMBL/GenBank/DDBJ whole genome shotgun (WGS) entry which is preliminary data.</text>
</comment>
<dbReference type="AlphaFoldDB" id="A0A8T1ZQS6"/>
<evidence type="ECO:0000256" key="15">
    <source>
        <dbReference type="ARBA" id="ARBA00048036"/>
    </source>
</evidence>
<evidence type="ECO:0000259" key="18">
    <source>
        <dbReference type="Pfam" id="PF13839"/>
    </source>
</evidence>
<evidence type="ECO:0000256" key="11">
    <source>
        <dbReference type="ARBA" id="ARBA00022842"/>
    </source>
</evidence>
<feature type="domain" description="Sucrose-phosphatase C-terminal" evidence="17">
    <location>
        <begin position="284"/>
        <end position="411"/>
    </location>
</feature>
<keyword evidence="14" id="KW-0472">Membrane</keyword>
<evidence type="ECO:0000313" key="20">
    <source>
        <dbReference type="EMBL" id="KAG7560814.1"/>
    </source>
</evidence>
<evidence type="ECO:0000259" key="16">
    <source>
        <dbReference type="Pfam" id="PF05116"/>
    </source>
</evidence>
<proteinExistence type="inferred from homology"/>
<dbReference type="EMBL" id="JAEFBK010000010">
    <property type="protein sequence ID" value="KAG7560814.1"/>
    <property type="molecule type" value="Genomic_DNA"/>
</dbReference>
<dbReference type="Pfam" id="PF05116">
    <property type="entry name" value="S6PP"/>
    <property type="match status" value="1"/>
</dbReference>
<accession>A0A8T1ZQS6</accession>
<name>A0A8T1ZQS6_9BRAS</name>
<keyword evidence="11" id="KW-0460">Magnesium</keyword>
<dbReference type="InterPro" id="IPR006380">
    <property type="entry name" value="SPP-like_dom"/>
</dbReference>
<dbReference type="EC" id="3.1.3.24" evidence="8"/>
<evidence type="ECO:0000256" key="10">
    <source>
        <dbReference type="ARBA" id="ARBA00022801"/>
    </source>
</evidence>
<comment type="function">
    <text evidence="2">Catalyzes the final step of sucrose synthesis.</text>
</comment>
<gene>
    <name evidence="20" type="ORF">ISN45_Aa05g023030</name>
</gene>
<dbReference type="GO" id="GO:0000287">
    <property type="term" value="F:magnesium ion binding"/>
    <property type="evidence" value="ECO:0007669"/>
    <property type="project" value="InterPro"/>
</dbReference>
<evidence type="ECO:0000256" key="1">
    <source>
        <dbReference type="ARBA" id="ARBA00001946"/>
    </source>
</evidence>
<dbReference type="Pfam" id="PF08472">
    <property type="entry name" value="S6PP_C"/>
    <property type="match status" value="1"/>
</dbReference>
<dbReference type="SFLD" id="SFLDS00003">
    <property type="entry name" value="Haloacid_Dehalogenase"/>
    <property type="match status" value="1"/>
</dbReference>
<keyword evidence="10 20" id="KW-0378">Hydrolase</keyword>
<evidence type="ECO:0000256" key="14">
    <source>
        <dbReference type="ARBA" id="ARBA00023136"/>
    </source>
</evidence>
<evidence type="ECO:0000256" key="5">
    <source>
        <dbReference type="ARBA" id="ARBA00007211"/>
    </source>
</evidence>
<comment type="catalytic activity">
    <reaction evidence="15">
        <text>sucrose 6(F)-phosphate + H2O = sucrose + phosphate</text>
        <dbReference type="Rhea" id="RHEA:19289"/>
        <dbReference type="ChEBI" id="CHEBI:15377"/>
        <dbReference type="ChEBI" id="CHEBI:17992"/>
        <dbReference type="ChEBI" id="CHEBI:43474"/>
        <dbReference type="ChEBI" id="CHEBI:57723"/>
        <dbReference type="EC" id="3.1.3.24"/>
    </reaction>
</comment>
<dbReference type="NCBIfam" id="TIGR01484">
    <property type="entry name" value="HAD-SF-IIB"/>
    <property type="match status" value="1"/>
</dbReference>
<evidence type="ECO:0000256" key="8">
    <source>
        <dbReference type="ARBA" id="ARBA00013112"/>
    </source>
</evidence>
<comment type="similarity">
    <text evidence="6">Belongs to the PC-esterase family. TBL subfamily.</text>
</comment>